<gene>
    <name evidence="2" type="ORF">GEV33_012759</name>
</gene>
<name>A0A8J6H9R8_TENMO</name>
<evidence type="ECO:0000256" key="1">
    <source>
        <dbReference type="SAM" id="MobiDB-lite"/>
    </source>
</evidence>
<proteinExistence type="predicted"/>
<protein>
    <submittedName>
        <fullName evidence="2">Uncharacterized protein</fullName>
    </submittedName>
</protein>
<feature type="region of interest" description="Disordered" evidence="1">
    <location>
        <begin position="430"/>
        <end position="454"/>
    </location>
</feature>
<reference evidence="2" key="2">
    <citation type="submission" date="2021-08" db="EMBL/GenBank/DDBJ databases">
        <authorList>
            <person name="Eriksson T."/>
        </authorList>
    </citation>
    <scope>NUCLEOTIDE SEQUENCE</scope>
    <source>
        <strain evidence="2">Stoneville</strain>
        <tissue evidence="2">Whole head</tissue>
    </source>
</reference>
<organism evidence="2 3">
    <name type="scientific">Tenebrio molitor</name>
    <name type="common">Yellow mealworm beetle</name>
    <dbReference type="NCBI Taxonomy" id="7067"/>
    <lineage>
        <taxon>Eukaryota</taxon>
        <taxon>Metazoa</taxon>
        <taxon>Ecdysozoa</taxon>
        <taxon>Arthropoda</taxon>
        <taxon>Hexapoda</taxon>
        <taxon>Insecta</taxon>
        <taxon>Pterygota</taxon>
        <taxon>Neoptera</taxon>
        <taxon>Endopterygota</taxon>
        <taxon>Coleoptera</taxon>
        <taxon>Polyphaga</taxon>
        <taxon>Cucujiformia</taxon>
        <taxon>Tenebrionidae</taxon>
        <taxon>Tenebrio</taxon>
    </lineage>
</organism>
<dbReference type="EMBL" id="JABDTM020027756">
    <property type="protein sequence ID" value="KAH0810032.1"/>
    <property type="molecule type" value="Genomic_DNA"/>
</dbReference>
<evidence type="ECO:0000313" key="3">
    <source>
        <dbReference type="Proteomes" id="UP000719412"/>
    </source>
</evidence>
<evidence type="ECO:0000313" key="2">
    <source>
        <dbReference type="EMBL" id="KAH0810032.1"/>
    </source>
</evidence>
<keyword evidence="3" id="KW-1185">Reference proteome</keyword>
<reference evidence="2" key="1">
    <citation type="journal article" date="2020" name="J Insects Food Feed">
        <title>The yellow mealworm (Tenebrio molitor) genome: a resource for the emerging insects as food and feed industry.</title>
        <authorList>
            <person name="Eriksson T."/>
            <person name="Andere A."/>
            <person name="Kelstrup H."/>
            <person name="Emery V."/>
            <person name="Picard C."/>
        </authorList>
    </citation>
    <scope>NUCLEOTIDE SEQUENCE</scope>
    <source>
        <strain evidence="2">Stoneville</strain>
        <tissue evidence="2">Whole head</tissue>
    </source>
</reference>
<dbReference type="AlphaFoldDB" id="A0A8J6H9R8"/>
<sequence length="474" mass="52824">MCSCLEKICRGKPVSSGQKIMIHNIYAKFREQNEALSKTEMQTINEMEETHAVKSPPRKRNRKILFDEGLAEVGEMEWNSPSTQARVTNQMILSGELETGDVSTENDVLTDYVGDSDRVNLQGRRDDVVEFTRAVGDDSSKYHHPNRQADHGLYYGRFQTEHFCGSESRRVLSVQVVPGLTGRSRIYPPASPEQCNDIKHQPLPHETEAGAAFGPRGNLRAQPTPSYQPKIIGGFCDLRIRAYVRCDTGGSAQVLVDDCIHVVVMDDEEFYVLDDVLEEASAAKYQMVPTKSKLRYQKELEIFTQWQTEKRIKGKDESSISAVVLFNVEEYTVYGIYCSIVVYEEASSHNSCSDNHPWFMYAAGPEDQPASRAGNVQLLSNGQINCVMWSGSAYNGAAAWICMDGGSEQCDKLLHSAVFGTSGNVKNGEQFGVHSPPAVSTEEDRHGQSMSLQPTSIRYYAPSVPGDRDDLITF</sequence>
<comment type="caution">
    <text evidence="2">The sequence shown here is derived from an EMBL/GenBank/DDBJ whole genome shotgun (WGS) entry which is preliminary data.</text>
</comment>
<dbReference type="Proteomes" id="UP000719412">
    <property type="component" value="Unassembled WGS sequence"/>
</dbReference>
<accession>A0A8J6H9R8</accession>